<dbReference type="Proteomes" id="UP000002186">
    <property type="component" value="Chromosome"/>
</dbReference>
<sequence length="397" mass="44349">MRALIWLIGIFALAVGVTMLAGVNDGYVLVVLSPWRAQVSLNLFIVVLVVGVALIHLLLRMVTRTVQLPGRVARWRERRRRDKADRALHGSVTALFEGRYSEALKSASTAYSASDGSPMAALVAARAAYGLQDDTRYREWLDHAAEQGKESEVARLMTEAELAIDARQFELAAARLAQLRETGQKHIAMLRLESKVAYELGRWEELVNNVRQLRKHKALTAEQAAPALRRAHVERMRQLVGDASALLGYWQEIPSEELADRGLIKEVLPLMARAGQAMHMRAQTETLLDEQWDSDLARLYASCANTMDDTNACLHKAEAWLEKQPRDAGLLFALGQLCRRVELWGKAQSYLEASLSVDPQVGTHLALAHLFETLERRDESQRHYRAAAEKMAVGALA</sequence>
<dbReference type="KEGG" id="tmz:Tmz1t_1440"/>
<evidence type="ECO:0000256" key="9">
    <source>
        <dbReference type="ARBA" id="ARBA00023244"/>
    </source>
</evidence>
<reference evidence="14" key="1">
    <citation type="submission" date="2009-05" db="EMBL/GenBank/DDBJ databases">
        <title>Complete sequence of chromosome of Thauera sp. MZ1T.</title>
        <authorList>
            <consortium name="US DOE Joint Genome Institute"/>
            <person name="Lucas S."/>
            <person name="Copeland A."/>
            <person name="Lapidus A."/>
            <person name="Glavina del Rio T."/>
            <person name="Dalin E."/>
            <person name="Tice H."/>
            <person name="Bruce D."/>
            <person name="Goodwin L."/>
            <person name="Pitluck S."/>
            <person name="Sims D."/>
            <person name="Brettin T."/>
            <person name="Detter J.C."/>
            <person name="Han C."/>
            <person name="Larimer F."/>
            <person name="Land M."/>
            <person name="Hauser L."/>
            <person name="Kyrpides N."/>
            <person name="Mikhailova N."/>
            <person name="Sayler G.S."/>
        </authorList>
    </citation>
    <scope>NUCLEOTIDE SEQUENCE [LARGE SCALE GENOMIC DNA]</scope>
    <source>
        <strain evidence="14">MZ1T</strain>
    </source>
</reference>
<keyword evidence="6 10" id="KW-0812">Transmembrane</keyword>
<dbReference type="NCBIfam" id="TIGR00540">
    <property type="entry name" value="TPR_hemY_coli"/>
    <property type="match status" value="1"/>
</dbReference>
<dbReference type="Pfam" id="PF07219">
    <property type="entry name" value="HemY_N"/>
    <property type="match status" value="1"/>
</dbReference>
<reference evidence="13 15" key="3">
    <citation type="submission" date="2018-09" db="EMBL/GenBank/DDBJ databases">
        <title>Metagenome Assembled Genomes from an Advanced Water Purification Facility.</title>
        <authorList>
            <person name="Stamps B.W."/>
            <person name="Spear J.R."/>
        </authorList>
    </citation>
    <scope>NUCLEOTIDE SEQUENCE [LARGE SCALE GENOMIC DNA]</scope>
    <source>
        <strain evidence="13">Bin_27_1</strain>
    </source>
</reference>
<evidence type="ECO:0000256" key="2">
    <source>
        <dbReference type="ARBA" id="ARBA00004429"/>
    </source>
</evidence>
<keyword evidence="14" id="KW-1185">Reference proteome</keyword>
<dbReference type="EMBL" id="SSFD01000105">
    <property type="protein sequence ID" value="TXH86617.1"/>
    <property type="molecule type" value="Genomic_DNA"/>
</dbReference>
<evidence type="ECO:0000256" key="4">
    <source>
        <dbReference type="ARBA" id="ARBA00022475"/>
    </source>
</evidence>
<evidence type="ECO:0000256" key="7">
    <source>
        <dbReference type="ARBA" id="ARBA00022989"/>
    </source>
</evidence>
<evidence type="ECO:0000256" key="6">
    <source>
        <dbReference type="ARBA" id="ARBA00022692"/>
    </source>
</evidence>
<dbReference type="EMBL" id="CP001281">
    <property type="protein sequence ID" value="ACK54199.1"/>
    <property type="molecule type" value="Genomic_DNA"/>
</dbReference>
<keyword evidence="4" id="KW-1003">Cell membrane</keyword>
<dbReference type="GO" id="GO:0042168">
    <property type="term" value="P:heme metabolic process"/>
    <property type="evidence" value="ECO:0007669"/>
    <property type="project" value="InterPro"/>
</dbReference>
<accession>A0A5C7SSN7</accession>
<gene>
    <name evidence="12" type="ordered locus">Tmz1t_1440</name>
    <name evidence="13" type="ORF">E6Q80_07340</name>
</gene>
<dbReference type="InterPro" id="IPR011990">
    <property type="entry name" value="TPR-like_helical_dom_sf"/>
</dbReference>
<accession>C4ZNN6</accession>
<dbReference type="GO" id="GO:0006779">
    <property type="term" value="P:porphyrin-containing compound biosynthetic process"/>
    <property type="evidence" value="ECO:0007669"/>
    <property type="project" value="UniProtKB-KW"/>
</dbReference>
<evidence type="ECO:0000256" key="1">
    <source>
        <dbReference type="ARBA" id="ARBA00002962"/>
    </source>
</evidence>
<evidence type="ECO:0000313" key="12">
    <source>
        <dbReference type="EMBL" id="ACK54199.1"/>
    </source>
</evidence>
<name>C4ZNN6_THASP</name>
<dbReference type="UniPathway" id="UPA00252"/>
<dbReference type="eggNOG" id="COG3071">
    <property type="taxonomic scope" value="Bacteria"/>
</dbReference>
<dbReference type="RefSeq" id="WP_004308699.1">
    <property type="nucleotide sequence ID" value="NC_011662.2"/>
</dbReference>
<dbReference type="InterPro" id="IPR010817">
    <property type="entry name" value="HemY_N"/>
</dbReference>
<keyword evidence="9" id="KW-0627">Porphyrin biosynthesis</keyword>
<evidence type="ECO:0000313" key="13">
    <source>
        <dbReference type="EMBL" id="TXH86617.1"/>
    </source>
</evidence>
<comment type="function">
    <text evidence="1">Involved in a late step of protoheme IX synthesis.</text>
</comment>
<comment type="pathway">
    <text evidence="3">Porphyrin-containing compound metabolism; protoheme biosynthesis.</text>
</comment>
<keyword evidence="7 10" id="KW-1133">Transmembrane helix</keyword>
<keyword evidence="5" id="KW-0997">Cell inner membrane</keyword>
<organism evidence="12 14">
    <name type="scientific">Thauera aminoaromatica</name>
    <dbReference type="NCBI Taxonomy" id="164330"/>
    <lineage>
        <taxon>Bacteria</taxon>
        <taxon>Pseudomonadati</taxon>
        <taxon>Pseudomonadota</taxon>
        <taxon>Betaproteobacteria</taxon>
        <taxon>Rhodocyclales</taxon>
        <taxon>Zoogloeaceae</taxon>
        <taxon>Thauera</taxon>
    </lineage>
</organism>
<feature type="domain" description="HemY N-terminal" evidence="11">
    <location>
        <begin position="26"/>
        <end position="129"/>
    </location>
</feature>
<evidence type="ECO:0000313" key="14">
    <source>
        <dbReference type="Proteomes" id="UP000002186"/>
    </source>
</evidence>
<dbReference type="OrthoDB" id="7053339at2"/>
<dbReference type="InterPro" id="IPR005254">
    <property type="entry name" value="Heme_biosyn_assoc_TPR_pro"/>
</dbReference>
<dbReference type="STRING" id="85643.Tmz1t_1440"/>
<feature type="transmembrane region" description="Helical" evidence="10">
    <location>
        <begin position="39"/>
        <end position="59"/>
    </location>
</feature>
<proteinExistence type="predicted"/>
<evidence type="ECO:0000256" key="3">
    <source>
        <dbReference type="ARBA" id="ARBA00004744"/>
    </source>
</evidence>
<keyword evidence="8 10" id="KW-0472">Membrane</keyword>
<dbReference type="SUPFAM" id="SSF48452">
    <property type="entry name" value="TPR-like"/>
    <property type="match status" value="1"/>
</dbReference>
<dbReference type="GO" id="GO:0005886">
    <property type="term" value="C:plasma membrane"/>
    <property type="evidence" value="ECO:0007669"/>
    <property type="project" value="UniProtKB-SubCell"/>
</dbReference>
<protein>
    <submittedName>
        <fullName evidence="12">HemY domain protein</fullName>
    </submittedName>
    <submittedName>
        <fullName evidence="13">Heme biosynthesis protein HemY</fullName>
    </submittedName>
</protein>
<reference evidence="12 14" key="2">
    <citation type="journal article" date="2012" name="Stand. Genomic Sci.">
        <title>Complete genome sequence of Thauera aminoaromatica strain MZ1T.</title>
        <authorList>
            <person name="Jiang K."/>
            <person name="Sanseverino J."/>
            <person name="Chauhan A."/>
            <person name="Lucas S."/>
            <person name="Copeland A."/>
            <person name="Lapidus A."/>
            <person name="Del Rio T.G."/>
            <person name="Dalin E."/>
            <person name="Tice H."/>
            <person name="Bruce D."/>
            <person name="Goodwin L."/>
            <person name="Pitluck S."/>
            <person name="Sims D."/>
            <person name="Brettin T."/>
            <person name="Detter J.C."/>
            <person name="Han C."/>
            <person name="Chang Y.J."/>
            <person name="Larimer F."/>
            <person name="Land M."/>
            <person name="Hauser L."/>
            <person name="Kyrpides N.C."/>
            <person name="Mikhailova N."/>
            <person name="Moser S."/>
            <person name="Jegier P."/>
            <person name="Close D."/>
            <person name="Debruyn J.M."/>
            <person name="Wang Y."/>
            <person name="Layton A.C."/>
            <person name="Allen M.S."/>
            <person name="Sayler G.S."/>
        </authorList>
    </citation>
    <scope>NUCLEOTIDE SEQUENCE [LARGE SCALE GENOMIC DNA]</scope>
    <source>
        <strain evidence="12 14">MZ1T</strain>
    </source>
</reference>
<evidence type="ECO:0000256" key="5">
    <source>
        <dbReference type="ARBA" id="ARBA00022519"/>
    </source>
</evidence>
<dbReference type="AlphaFoldDB" id="C4ZNN6"/>
<evidence type="ECO:0000256" key="8">
    <source>
        <dbReference type="ARBA" id="ARBA00023136"/>
    </source>
</evidence>
<evidence type="ECO:0000256" key="10">
    <source>
        <dbReference type="SAM" id="Phobius"/>
    </source>
</evidence>
<evidence type="ECO:0000313" key="15">
    <source>
        <dbReference type="Proteomes" id="UP000321192"/>
    </source>
</evidence>
<dbReference type="Gene3D" id="1.25.40.10">
    <property type="entry name" value="Tetratricopeptide repeat domain"/>
    <property type="match status" value="1"/>
</dbReference>
<dbReference type="HOGENOM" id="CLU_037501_0_1_4"/>
<comment type="subcellular location">
    <subcellularLocation>
        <location evidence="2">Cell inner membrane</location>
        <topology evidence="2">Multi-pass membrane protein</topology>
    </subcellularLocation>
</comment>
<evidence type="ECO:0000259" key="11">
    <source>
        <dbReference type="Pfam" id="PF07219"/>
    </source>
</evidence>
<dbReference type="Proteomes" id="UP000321192">
    <property type="component" value="Unassembled WGS sequence"/>
</dbReference>